<dbReference type="GO" id="GO:0005666">
    <property type="term" value="C:RNA polymerase III complex"/>
    <property type="evidence" value="ECO:0007669"/>
    <property type="project" value="InterPro"/>
</dbReference>
<sequence length="435" mass="46117">MSEPSSSSNTPKAIGSLAKKQSDVTRQGATKLKFVPTLPQRRKKDVQPITTNNNPREVKAEPAPAAVPAESSERGRGRGRGRGDGRGRGRGRGGPPVVEMTASGPFAMGPAMAGSSSARRATPRSNFVPSVAAGGSGGSTPSSFGANLSNSAPPGLRNELRGPATTGVVKTEEDEEVYSDPDDGVEIIDMDNVRQMDWMAPENLKKERQPTKKLRVKEEQVEDAVMEEVDTRNAVNLEESEDEDELEDIIEDFATQTIEEENADSALREDRLFFFQFPAPFPKFMSKNVAAMDVDTAALAPAGDAAGKKVSFAADVKPDVASLSSRTPSVVPSEEAKEAVPVDGVIGQLEVYKSGAVKIRLANGILLDVSAATQPSFLQQAVLLDQTNGQLTVLGEVNKQFVVSPNVDALLEALDNDDDSTSLPGIVGGGLITMD</sequence>
<evidence type="ECO:0000313" key="7">
    <source>
        <dbReference type="Proteomes" id="UP000567179"/>
    </source>
</evidence>
<dbReference type="PANTHER" id="PTHR13408:SF0">
    <property type="entry name" value="DNA-DIRECTED RNA POLYMERASE III SUBUNIT RPC4"/>
    <property type="match status" value="1"/>
</dbReference>
<feature type="compositionally biased region" description="Low complexity" evidence="5">
    <location>
        <begin position="61"/>
        <end position="70"/>
    </location>
</feature>
<dbReference type="EMBL" id="JAACJJ010000042">
    <property type="protein sequence ID" value="KAF5316387.1"/>
    <property type="molecule type" value="Genomic_DNA"/>
</dbReference>
<feature type="region of interest" description="Disordered" evidence="5">
    <location>
        <begin position="1"/>
        <end position="183"/>
    </location>
</feature>
<feature type="compositionally biased region" description="Polar residues" evidence="5">
    <location>
        <begin position="1"/>
        <end position="11"/>
    </location>
</feature>
<dbReference type="GO" id="GO:0042797">
    <property type="term" value="P:tRNA transcription by RNA polymerase III"/>
    <property type="evidence" value="ECO:0007669"/>
    <property type="project" value="TreeGrafter"/>
</dbReference>
<keyword evidence="7" id="KW-1185">Reference proteome</keyword>
<dbReference type="GO" id="GO:0003677">
    <property type="term" value="F:DNA binding"/>
    <property type="evidence" value="ECO:0007669"/>
    <property type="project" value="InterPro"/>
</dbReference>
<feature type="compositionally biased region" description="Low complexity" evidence="5">
    <location>
        <begin position="127"/>
        <end position="145"/>
    </location>
</feature>
<feature type="compositionally biased region" description="Basic and acidic residues" evidence="5">
    <location>
        <begin position="71"/>
        <end position="87"/>
    </location>
</feature>
<evidence type="ECO:0000313" key="6">
    <source>
        <dbReference type="EMBL" id="KAF5316387.1"/>
    </source>
</evidence>
<evidence type="ECO:0000256" key="4">
    <source>
        <dbReference type="ARBA" id="ARBA00023242"/>
    </source>
</evidence>
<name>A0A8H5B628_9AGAR</name>
<keyword evidence="3" id="KW-0804">Transcription</keyword>
<evidence type="ECO:0000256" key="2">
    <source>
        <dbReference type="ARBA" id="ARBA00022478"/>
    </source>
</evidence>
<comment type="subcellular location">
    <subcellularLocation>
        <location evidence="1">Nucleus</location>
    </subcellularLocation>
</comment>
<dbReference type="AlphaFoldDB" id="A0A8H5B628"/>
<protein>
    <recommendedName>
        <fullName evidence="8">DNA-directed RNA polymerase III subunit RPC4</fullName>
    </recommendedName>
</protein>
<dbReference type="Proteomes" id="UP000567179">
    <property type="component" value="Unassembled WGS sequence"/>
</dbReference>
<evidence type="ECO:0008006" key="8">
    <source>
        <dbReference type="Google" id="ProtNLM"/>
    </source>
</evidence>
<evidence type="ECO:0000256" key="5">
    <source>
        <dbReference type="SAM" id="MobiDB-lite"/>
    </source>
</evidence>
<evidence type="ECO:0000256" key="1">
    <source>
        <dbReference type="ARBA" id="ARBA00004123"/>
    </source>
</evidence>
<proteinExistence type="predicted"/>
<reference evidence="6 7" key="1">
    <citation type="journal article" date="2020" name="ISME J.">
        <title>Uncovering the hidden diversity of litter-decomposition mechanisms in mushroom-forming fungi.</title>
        <authorList>
            <person name="Floudas D."/>
            <person name="Bentzer J."/>
            <person name="Ahren D."/>
            <person name="Johansson T."/>
            <person name="Persson P."/>
            <person name="Tunlid A."/>
        </authorList>
    </citation>
    <scope>NUCLEOTIDE SEQUENCE [LARGE SCALE GENOMIC DNA]</scope>
    <source>
        <strain evidence="6 7">CBS 101986</strain>
    </source>
</reference>
<keyword evidence="2" id="KW-0240">DNA-directed RNA polymerase</keyword>
<dbReference type="InterPro" id="IPR007811">
    <property type="entry name" value="RPC4"/>
</dbReference>
<accession>A0A8H5B628</accession>
<keyword evidence="4" id="KW-0539">Nucleus</keyword>
<dbReference type="OrthoDB" id="5836119at2759"/>
<comment type="caution">
    <text evidence="6">The sequence shown here is derived from an EMBL/GenBank/DDBJ whole genome shotgun (WGS) entry which is preliminary data.</text>
</comment>
<evidence type="ECO:0000256" key="3">
    <source>
        <dbReference type="ARBA" id="ARBA00023163"/>
    </source>
</evidence>
<feature type="compositionally biased region" description="Low complexity" evidence="5">
    <location>
        <begin position="107"/>
        <end position="120"/>
    </location>
</feature>
<dbReference type="PANTHER" id="PTHR13408">
    <property type="entry name" value="DNA-DIRECTED RNA POLYMERASE III"/>
    <property type="match status" value="1"/>
</dbReference>
<gene>
    <name evidence="6" type="ORF">D9619_006187</name>
</gene>
<feature type="compositionally biased region" description="Acidic residues" evidence="5">
    <location>
        <begin position="172"/>
        <end position="183"/>
    </location>
</feature>
<dbReference type="Pfam" id="PF05132">
    <property type="entry name" value="RNA_pol_Rpc4"/>
    <property type="match status" value="1"/>
</dbReference>
<organism evidence="6 7">
    <name type="scientific">Psilocybe cf. subviscida</name>
    <dbReference type="NCBI Taxonomy" id="2480587"/>
    <lineage>
        <taxon>Eukaryota</taxon>
        <taxon>Fungi</taxon>
        <taxon>Dikarya</taxon>
        <taxon>Basidiomycota</taxon>
        <taxon>Agaricomycotina</taxon>
        <taxon>Agaricomycetes</taxon>
        <taxon>Agaricomycetidae</taxon>
        <taxon>Agaricales</taxon>
        <taxon>Agaricineae</taxon>
        <taxon>Strophariaceae</taxon>
        <taxon>Psilocybe</taxon>
    </lineage>
</organism>